<dbReference type="EMBL" id="DXGH01000020">
    <property type="protein sequence ID" value="HIW80641.1"/>
    <property type="molecule type" value="Genomic_DNA"/>
</dbReference>
<dbReference type="Proteomes" id="UP000824265">
    <property type="component" value="Unassembled WGS sequence"/>
</dbReference>
<dbReference type="Gene3D" id="3.30.1380.10">
    <property type="match status" value="1"/>
</dbReference>
<evidence type="ECO:0000313" key="2">
    <source>
        <dbReference type="EMBL" id="HIW80641.1"/>
    </source>
</evidence>
<comment type="caution">
    <text evidence="2">The sequence shown here is derived from an EMBL/GenBank/DDBJ whole genome shotgun (WGS) entry which is preliminary data.</text>
</comment>
<dbReference type="SUPFAM" id="SSF55166">
    <property type="entry name" value="Hedgehog/DD-peptidase"/>
    <property type="match status" value="1"/>
</dbReference>
<organism evidence="2 3">
    <name type="scientific">Candidatus Acetatifactor stercoripullorum</name>
    <dbReference type="NCBI Taxonomy" id="2838414"/>
    <lineage>
        <taxon>Bacteria</taxon>
        <taxon>Bacillati</taxon>
        <taxon>Bacillota</taxon>
        <taxon>Clostridia</taxon>
        <taxon>Lachnospirales</taxon>
        <taxon>Lachnospiraceae</taxon>
        <taxon>Acetatifactor</taxon>
    </lineage>
</organism>
<proteinExistence type="predicted"/>
<feature type="domain" description="D-alanyl-D-alanine carboxypeptidase-like core" evidence="1">
    <location>
        <begin position="45"/>
        <end position="170"/>
    </location>
</feature>
<dbReference type="GO" id="GO:0008233">
    <property type="term" value="F:peptidase activity"/>
    <property type="evidence" value="ECO:0007669"/>
    <property type="project" value="InterPro"/>
</dbReference>
<name>A0A9D1UBL1_9FIRM</name>
<dbReference type="GO" id="GO:0006508">
    <property type="term" value="P:proteolysis"/>
    <property type="evidence" value="ECO:0007669"/>
    <property type="project" value="InterPro"/>
</dbReference>
<dbReference type="Gene3D" id="3.30.200.180">
    <property type="match status" value="1"/>
</dbReference>
<dbReference type="InterPro" id="IPR003709">
    <property type="entry name" value="VanY-like_core_dom"/>
</dbReference>
<dbReference type="InterPro" id="IPR052179">
    <property type="entry name" value="DD-CPase-like"/>
</dbReference>
<dbReference type="AlphaFoldDB" id="A0A9D1UBL1"/>
<reference evidence="2" key="2">
    <citation type="submission" date="2021-04" db="EMBL/GenBank/DDBJ databases">
        <authorList>
            <person name="Gilroy R."/>
        </authorList>
    </citation>
    <scope>NUCLEOTIDE SEQUENCE</scope>
    <source>
        <strain evidence="2">CHK195-6426</strain>
    </source>
</reference>
<dbReference type="InterPro" id="IPR009045">
    <property type="entry name" value="Zn_M74/Hedgehog-like"/>
</dbReference>
<dbReference type="Pfam" id="PF02557">
    <property type="entry name" value="VanY"/>
    <property type="match status" value="1"/>
</dbReference>
<accession>A0A9D1UBL1</accession>
<evidence type="ECO:0000259" key="1">
    <source>
        <dbReference type="Pfam" id="PF02557"/>
    </source>
</evidence>
<dbReference type="PANTHER" id="PTHR34385">
    <property type="entry name" value="D-ALANYL-D-ALANINE CARBOXYPEPTIDASE"/>
    <property type="match status" value="1"/>
</dbReference>
<sequence>MNTVLLTKKDVYRGNLILVNSHWEYQETSKDSLLPVREGFPVLLQRRAVTLLSSLMEEIRGWNHIVPVSGYRSYEEQQEIWDGSLQENGRAFTEKFVALPRHSEHQTGLAIDLGLKQEKIDFICPDFPYSGICQRFRQRAGDYGFVERYPAGKEAVTGIGHEPWHFRYVGMPHGAIMSSLGLVLEEYLDFLKEYVYEERPYRYERAGAVIEVSYLPCTSENVQLGMDEGIPYSFSGNNMDGYIITKWCLGGKGAVLGGVGA</sequence>
<evidence type="ECO:0000313" key="3">
    <source>
        <dbReference type="Proteomes" id="UP000824265"/>
    </source>
</evidence>
<dbReference type="CDD" id="cd14849">
    <property type="entry name" value="DD-dipeptidase_VanXYc"/>
    <property type="match status" value="1"/>
</dbReference>
<protein>
    <submittedName>
        <fullName evidence="2">M15 family metallopeptidase</fullName>
    </submittedName>
</protein>
<dbReference type="PANTHER" id="PTHR34385:SF1">
    <property type="entry name" value="PEPTIDOGLYCAN L-ALANYL-D-GLUTAMATE ENDOPEPTIDASE CWLK"/>
    <property type="match status" value="1"/>
</dbReference>
<gene>
    <name evidence="2" type="ORF">H9742_03790</name>
</gene>
<reference evidence="2" key="1">
    <citation type="journal article" date="2021" name="PeerJ">
        <title>Extensive microbial diversity within the chicken gut microbiome revealed by metagenomics and culture.</title>
        <authorList>
            <person name="Gilroy R."/>
            <person name="Ravi A."/>
            <person name="Getino M."/>
            <person name="Pursley I."/>
            <person name="Horton D.L."/>
            <person name="Alikhan N.F."/>
            <person name="Baker D."/>
            <person name="Gharbi K."/>
            <person name="Hall N."/>
            <person name="Watson M."/>
            <person name="Adriaenssens E.M."/>
            <person name="Foster-Nyarko E."/>
            <person name="Jarju S."/>
            <person name="Secka A."/>
            <person name="Antonio M."/>
            <person name="Oren A."/>
            <person name="Chaudhuri R.R."/>
            <person name="La Ragione R."/>
            <person name="Hildebrand F."/>
            <person name="Pallen M.J."/>
        </authorList>
    </citation>
    <scope>NUCLEOTIDE SEQUENCE</scope>
    <source>
        <strain evidence="2">CHK195-6426</strain>
    </source>
</reference>